<dbReference type="GO" id="GO:0005634">
    <property type="term" value="C:nucleus"/>
    <property type="evidence" value="ECO:0007669"/>
    <property type="project" value="UniProtKB-SubCell"/>
</dbReference>
<dbReference type="GO" id="GO:0051315">
    <property type="term" value="P:attachment of mitotic spindle microtubules to kinetochore"/>
    <property type="evidence" value="ECO:0007669"/>
    <property type="project" value="TreeGrafter"/>
</dbReference>
<dbReference type="InterPro" id="IPR025974">
    <property type="entry name" value="Mif2/CENP-C_cupin"/>
</dbReference>
<dbReference type="CDD" id="cd06993">
    <property type="entry name" value="cupin_CENP-C_C"/>
    <property type="match status" value="1"/>
</dbReference>
<dbReference type="FunFam" id="2.60.120.10:FF:000033">
    <property type="entry name" value="Centromere protein C 1"/>
    <property type="match status" value="1"/>
</dbReference>
<protein>
    <recommendedName>
        <fullName evidence="6">CENP-C homolog</fullName>
    </recommendedName>
</protein>
<dbReference type="OrthoDB" id="1939643at2759"/>
<reference evidence="11" key="1">
    <citation type="journal article" date="2015" name="BMC Genomics">
        <title>Genomic and transcriptomic analysis of the endophytic fungus Pestalotiopsis fici reveals its lifestyle and high potential for synthesis of natural products.</title>
        <authorList>
            <person name="Wang X."/>
            <person name="Zhang X."/>
            <person name="Liu L."/>
            <person name="Xiang M."/>
            <person name="Wang W."/>
            <person name="Sun X."/>
            <person name="Che Y."/>
            <person name="Guo L."/>
            <person name="Liu G."/>
            <person name="Guo L."/>
            <person name="Wang C."/>
            <person name="Yin W.B."/>
            <person name="Stadler M."/>
            <person name="Zhang X."/>
            <person name="Liu X."/>
        </authorList>
    </citation>
    <scope>NUCLEOTIDE SEQUENCE [LARGE SCALE GENOMIC DNA]</scope>
    <source>
        <strain evidence="11">W106-1 / CGMCC3.15140</strain>
    </source>
</reference>
<comment type="subcellular location">
    <subcellularLocation>
        <location evidence="1">Nucleus</location>
    </subcellularLocation>
</comment>
<evidence type="ECO:0000256" key="7">
    <source>
        <dbReference type="SAM" id="MobiDB-lite"/>
    </source>
</evidence>
<feature type="compositionally biased region" description="Acidic residues" evidence="7">
    <location>
        <begin position="202"/>
        <end position="231"/>
    </location>
</feature>
<dbReference type="Pfam" id="PF15624">
    <property type="entry name" value="Mif2_N"/>
    <property type="match status" value="1"/>
</dbReference>
<keyword evidence="4" id="KW-0539">Nucleus</keyword>
<feature type="compositionally biased region" description="Basic and acidic residues" evidence="7">
    <location>
        <begin position="410"/>
        <end position="419"/>
    </location>
</feature>
<proteinExistence type="inferred from homology"/>
<feature type="domain" description="Mif2 N-terminal" evidence="9">
    <location>
        <begin position="19"/>
        <end position="137"/>
    </location>
</feature>
<dbReference type="InterPro" id="IPR014710">
    <property type="entry name" value="RmlC-like_jellyroll"/>
</dbReference>
<dbReference type="Proteomes" id="UP000030651">
    <property type="component" value="Unassembled WGS sequence"/>
</dbReference>
<evidence type="ECO:0000313" key="11">
    <source>
        <dbReference type="Proteomes" id="UP000030651"/>
    </source>
</evidence>
<sequence>MPPRPQAQRRNPQAQNEQVYELGVQGRKTGVTLTDTGERDEYGMEPADNIFSSDPESEDEQDMDIDEASTMGPATVSRKARERLSIPKARSPGKTFLNSPARHNPHVARTSSPIRGSYAEDGEEQPSPAKSPKRLLDFSKSPKRKPVANGHSQAKSSSQFAKGASQASKALGTKPSRVNGYVHNESDEEPTPRRKKQRSPEVEEEEEDEEEEEEEDEPMDFLNADGDDVEQDSIRDESPEEEDVPEEEESEEEPAPVEKPQPKKRGRKPKAVSPPVEEESEPEPEPARDASEEHEEPSKKKRGRPGKRPLVEEAEPLKPAKRPKGRPSLTKNKDRPDQGTSSAAEVRNVKKAKAAPKPSESKAKAPQAPQAVAAKAKPGRKPKMTDVDAEDPGAVPRRPPMPKRRSLVSQRRDEFEVKTTRSGRVSTKPLEFWRGERYDYDEEEDDEEVIEDKNGRRIKIGSKIKGVVRVEYDEDQPKRRRGRPASGSGSGGPGRRHKRRVSEIEEEEEEERQEWEDEPGRMIGECIYWHPEYELNPPHDDDQVEVAEEELAISESAIQMKDIKDATFRFAKTMTLPFFGSGIVDLPPQSEKRTKNARKMQMVFFVHYGNVEVTVASTTFRISKGGTFFVPRGNHYSIKNDTDRPSRLFFCQGCEVAPPPADSQEM</sequence>
<dbReference type="RefSeq" id="XP_007835493.1">
    <property type="nucleotide sequence ID" value="XM_007837302.1"/>
</dbReference>
<dbReference type="eggNOG" id="ENOG502S47H">
    <property type="taxonomic scope" value="Eukaryota"/>
</dbReference>
<dbReference type="EMBL" id="KI912114">
    <property type="protein sequence ID" value="ETS78868.1"/>
    <property type="molecule type" value="Genomic_DNA"/>
</dbReference>
<evidence type="ECO:0000259" key="8">
    <source>
        <dbReference type="Pfam" id="PF11699"/>
    </source>
</evidence>
<name>W3WYB4_PESFW</name>
<dbReference type="InterPro" id="IPR028386">
    <property type="entry name" value="CENP-C/Mif2/cnp3"/>
</dbReference>
<feature type="compositionally biased region" description="Polar residues" evidence="7">
    <location>
        <begin position="150"/>
        <end position="168"/>
    </location>
</feature>
<keyword evidence="3" id="KW-0238">DNA-binding</keyword>
<dbReference type="PANTHER" id="PTHR16684">
    <property type="entry name" value="CENTROMERE PROTEIN C"/>
    <property type="match status" value="1"/>
</dbReference>
<evidence type="ECO:0000313" key="10">
    <source>
        <dbReference type="EMBL" id="ETS78868.1"/>
    </source>
</evidence>
<feature type="compositionally biased region" description="Acidic residues" evidence="7">
    <location>
        <begin position="55"/>
        <end position="67"/>
    </location>
</feature>
<evidence type="ECO:0000259" key="9">
    <source>
        <dbReference type="Pfam" id="PF15624"/>
    </source>
</evidence>
<dbReference type="Gene3D" id="2.60.120.10">
    <property type="entry name" value="Jelly Rolls"/>
    <property type="match status" value="1"/>
</dbReference>
<evidence type="ECO:0000256" key="6">
    <source>
        <dbReference type="ARBA" id="ARBA00075033"/>
    </source>
</evidence>
<evidence type="ECO:0000256" key="3">
    <source>
        <dbReference type="ARBA" id="ARBA00023125"/>
    </source>
</evidence>
<organism evidence="10 11">
    <name type="scientific">Pestalotiopsis fici (strain W106-1 / CGMCC3.15140)</name>
    <dbReference type="NCBI Taxonomy" id="1229662"/>
    <lineage>
        <taxon>Eukaryota</taxon>
        <taxon>Fungi</taxon>
        <taxon>Dikarya</taxon>
        <taxon>Ascomycota</taxon>
        <taxon>Pezizomycotina</taxon>
        <taxon>Sordariomycetes</taxon>
        <taxon>Xylariomycetidae</taxon>
        <taxon>Amphisphaeriales</taxon>
        <taxon>Sporocadaceae</taxon>
        <taxon>Pestalotiopsis</taxon>
    </lineage>
</organism>
<feature type="compositionally biased region" description="Acidic residues" evidence="7">
    <location>
        <begin position="238"/>
        <end position="255"/>
    </location>
</feature>
<dbReference type="GO" id="GO:0019237">
    <property type="term" value="F:centromeric DNA binding"/>
    <property type="evidence" value="ECO:0007669"/>
    <property type="project" value="InterPro"/>
</dbReference>
<evidence type="ECO:0000256" key="4">
    <source>
        <dbReference type="ARBA" id="ARBA00023242"/>
    </source>
</evidence>
<dbReference type="GeneID" id="19273734"/>
<dbReference type="InParanoid" id="W3WYB4"/>
<dbReference type="GO" id="GO:0051455">
    <property type="term" value="P:spindle attachment to meiosis I kinetochore"/>
    <property type="evidence" value="ECO:0007669"/>
    <property type="project" value="TreeGrafter"/>
</dbReference>
<feature type="compositionally biased region" description="Basic and acidic residues" evidence="7">
    <location>
        <begin position="309"/>
        <end position="318"/>
    </location>
</feature>
<dbReference type="Pfam" id="PF11699">
    <property type="entry name" value="CENP-C_C"/>
    <property type="match status" value="1"/>
</dbReference>
<evidence type="ECO:0000256" key="2">
    <source>
        <dbReference type="ARBA" id="ARBA00010291"/>
    </source>
</evidence>
<feature type="region of interest" description="Disordered" evidence="7">
    <location>
        <begin position="468"/>
        <end position="517"/>
    </location>
</feature>
<evidence type="ECO:0000256" key="1">
    <source>
        <dbReference type="ARBA" id="ARBA00004123"/>
    </source>
</evidence>
<dbReference type="OMA" id="CHGRVQV"/>
<feature type="domain" description="Mif2/CENP-C cupin" evidence="8">
    <location>
        <begin position="568"/>
        <end position="652"/>
    </location>
</feature>
<dbReference type="GO" id="GO:0000776">
    <property type="term" value="C:kinetochore"/>
    <property type="evidence" value="ECO:0007669"/>
    <property type="project" value="InterPro"/>
</dbReference>
<evidence type="ECO:0000256" key="5">
    <source>
        <dbReference type="ARBA" id="ARBA00057947"/>
    </source>
</evidence>
<dbReference type="GO" id="GO:0051382">
    <property type="term" value="P:kinetochore assembly"/>
    <property type="evidence" value="ECO:0007669"/>
    <property type="project" value="InterPro"/>
</dbReference>
<accession>W3WYB4</accession>
<feature type="region of interest" description="Disordered" evidence="7">
    <location>
        <begin position="25"/>
        <end position="424"/>
    </location>
</feature>
<dbReference type="AlphaFoldDB" id="W3WYB4"/>
<dbReference type="HOGENOM" id="CLU_027966_0_0_1"/>
<dbReference type="InterPro" id="IPR011051">
    <property type="entry name" value="RmlC_Cupin_sf"/>
</dbReference>
<feature type="compositionally biased region" description="Low complexity" evidence="7">
    <location>
        <begin position="364"/>
        <end position="376"/>
    </location>
</feature>
<keyword evidence="11" id="KW-1185">Reference proteome</keyword>
<dbReference type="PANTHER" id="PTHR16684:SF11">
    <property type="entry name" value="CENTROMERE PROTEIN C"/>
    <property type="match status" value="1"/>
</dbReference>
<comment type="similarity">
    <text evidence="2">Belongs to the CENP-C/MIF2 family.</text>
</comment>
<dbReference type="KEGG" id="pfy:PFICI_08721"/>
<dbReference type="STRING" id="1229662.W3WYB4"/>
<comment type="function">
    <text evidence="5">Component of the kinetochore, a multiprotein complex that assembles on centromeric DNA and attaches chromosomes to spindle microtubules, mediating chromosome segregation and sister chromatid segregation during meiosis and mitosis. Component of the inner kinetochore constitutive centromere-associated network (CCAN), which serves as a structural platform for outer kinetochore assembly.</text>
</comment>
<feature type="compositionally biased region" description="Acidic residues" evidence="7">
    <location>
        <begin position="504"/>
        <end position="517"/>
    </location>
</feature>
<feature type="compositionally biased region" description="Basic and acidic residues" evidence="7">
    <location>
        <begin position="468"/>
        <end position="477"/>
    </location>
</feature>
<dbReference type="InterPro" id="IPR028929">
    <property type="entry name" value="Mif2_N"/>
</dbReference>
<dbReference type="SUPFAM" id="SSF51182">
    <property type="entry name" value="RmlC-like cupins"/>
    <property type="match status" value="1"/>
</dbReference>
<gene>
    <name evidence="10" type="ORF">PFICI_08721</name>
</gene>